<accession>A0YAR6</accession>
<comment type="caution">
    <text evidence="3">The sequence shown here is derived from an EMBL/GenBank/DDBJ whole genome shotgun (WGS) entry which is preliminary data.</text>
</comment>
<protein>
    <submittedName>
        <fullName evidence="3">Uncharacterized protein</fullName>
    </submittedName>
</protein>
<name>A0YAR6_9GAMM</name>
<reference evidence="3 4" key="1">
    <citation type="journal article" date="2010" name="J. Bacteriol.">
        <title>Genome sequence of the oligotrophic marine Gammaproteobacterium HTCC2143, isolated from the Oregon Coast.</title>
        <authorList>
            <person name="Oh H.M."/>
            <person name="Kang I."/>
            <person name="Ferriera S."/>
            <person name="Giovannoni S.J."/>
            <person name="Cho J.C."/>
        </authorList>
    </citation>
    <scope>NUCLEOTIDE SEQUENCE [LARGE SCALE GENOMIC DNA]</scope>
    <source>
        <strain evidence="3 4">HTCC2143</strain>
    </source>
</reference>
<evidence type="ECO:0000313" key="4">
    <source>
        <dbReference type="Proteomes" id="UP000004931"/>
    </source>
</evidence>
<gene>
    <name evidence="3" type="ORF">GP2143_18231</name>
</gene>
<organism evidence="3 4">
    <name type="scientific">marine gamma proteobacterium HTCC2143</name>
    <dbReference type="NCBI Taxonomy" id="247633"/>
    <lineage>
        <taxon>Bacteria</taxon>
        <taxon>Pseudomonadati</taxon>
        <taxon>Pseudomonadota</taxon>
        <taxon>Gammaproteobacteria</taxon>
        <taxon>Cellvibrionales</taxon>
        <taxon>Spongiibacteraceae</taxon>
        <taxon>BD1-7 clade</taxon>
    </lineage>
</organism>
<keyword evidence="2" id="KW-0472">Membrane</keyword>
<evidence type="ECO:0000256" key="2">
    <source>
        <dbReference type="SAM" id="Phobius"/>
    </source>
</evidence>
<keyword evidence="2" id="KW-1133">Transmembrane helix</keyword>
<dbReference type="Pfam" id="PF20567">
    <property type="entry name" value="DUF6776"/>
    <property type="match status" value="1"/>
</dbReference>
<feature type="coiled-coil region" evidence="1">
    <location>
        <begin position="94"/>
        <end position="121"/>
    </location>
</feature>
<dbReference type="STRING" id="247633.GP2143_18231"/>
<evidence type="ECO:0000256" key="1">
    <source>
        <dbReference type="SAM" id="Coils"/>
    </source>
</evidence>
<dbReference type="Proteomes" id="UP000004931">
    <property type="component" value="Unassembled WGS sequence"/>
</dbReference>
<proteinExistence type="predicted"/>
<dbReference type="OrthoDB" id="7056878at2"/>
<dbReference type="eggNOG" id="ENOG5032TUN">
    <property type="taxonomic scope" value="Bacteria"/>
</dbReference>
<sequence length="248" mass="28099">MSDPVGSKQYRSVVVQEHFGRHLAQRLLIVLLLMAVAVTAYWLGGRSMRADFQAVSKDYTELAWRLSIAEVAHKETSQQLVNLEVGGDIDRQAVNDVRLLVSEYKQTINQLNEEISFYKGLMAPTEKERGLGIRSWEIYPAAENNVFQYKLVLQQLALKHSVLKGVLSVDIVGKQDGIEDRLSLDILSEQIDGQGVKLRFKYFQYVEGELRLPQGFTPYSVDIVARITSPKAVTVEKHYGWIVQNTSE</sequence>
<dbReference type="AlphaFoldDB" id="A0YAR6"/>
<dbReference type="EMBL" id="AAVT01000001">
    <property type="protein sequence ID" value="EAW33220.1"/>
    <property type="molecule type" value="Genomic_DNA"/>
</dbReference>
<evidence type="ECO:0000313" key="3">
    <source>
        <dbReference type="EMBL" id="EAW33220.1"/>
    </source>
</evidence>
<keyword evidence="2" id="KW-0812">Transmembrane</keyword>
<dbReference type="InterPro" id="IPR046703">
    <property type="entry name" value="DUF6776"/>
</dbReference>
<keyword evidence="1" id="KW-0175">Coiled coil</keyword>
<feature type="transmembrane region" description="Helical" evidence="2">
    <location>
        <begin position="23"/>
        <end position="43"/>
    </location>
</feature>
<keyword evidence="4" id="KW-1185">Reference proteome</keyword>